<name>A0A2P1P950_9RICK</name>
<keyword evidence="3" id="KW-1185">Reference proteome</keyword>
<feature type="compositionally biased region" description="Polar residues" evidence="1">
    <location>
        <begin position="367"/>
        <end position="387"/>
    </location>
</feature>
<dbReference type="EMBL" id="CP027845">
    <property type="protein sequence ID" value="AVP87783.1"/>
    <property type="molecule type" value="Genomic_DNA"/>
</dbReference>
<organism evidence="2 3">
    <name type="scientific">Candidatus Phycorickettsia trachydisci</name>
    <dbReference type="NCBI Taxonomy" id="2115978"/>
    <lineage>
        <taxon>Bacteria</taxon>
        <taxon>Pseudomonadati</taxon>
        <taxon>Pseudomonadota</taxon>
        <taxon>Alphaproteobacteria</taxon>
        <taxon>Rickettsiales</taxon>
        <taxon>Rickettsiaceae</taxon>
        <taxon>Candidatus Phycorickettsia</taxon>
    </lineage>
</organism>
<protein>
    <submittedName>
        <fullName evidence="2">Uncharacterized protein</fullName>
    </submittedName>
</protein>
<accession>A0A2P1P950</accession>
<sequence length="471" mass="53933">MVLFMTFQFDFKMIGHYGFNRYRKAKLLAKAIKKLNRLTEWSDPHEPDLPDERMQRDLRAQYWLKIAEKLSADPNVPTEYVSIRMMIKSLFHGYVNLVLNLYGQPELVPTKEMQKRIEDLFLDLLLFHRGRPGALDVIEKAHHLIDVIKALYIVRFAKFEDPSGRLAEEYLGFQSLNNKFWSKYNPKFVALVIEDVVKIQFDLSYSVKQKLSNLMSLIPVQNIGIRYETGSVPLINVKSVLIKKYPFDYLEDKDTPGGVVDLRGILGLDQDFTYSQSVKSPIITKRPLKLRQIKHVYEKVLELKTQGVDPNVVAIKLQIAGIYLRSDDILEIYHVISDECPEPDVLYTRSTKNLKLLTKYSEDVESSTPRSIASSKNDCNSQESGSVKSELDDYNQDISLESKRGAKFNNHSLNTEPRSDCDNDLNGNKISIKIDPMHGYGQVIYCSSVSHKDEHASSVLGANNDISEEDL</sequence>
<feature type="region of interest" description="Disordered" evidence="1">
    <location>
        <begin position="405"/>
        <end position="424"/>
    </location>
</feature>
<evidence type="ECO:0000256" key="1">
    <source>
        <dbReference type="SAM" id="MobiDB-lite"/>
    </source>
</evidence>
<gene>
    <name evidence="2" type="ORF">phytr_8510</name>
</gene>
<dbReference type="KEGG" id="ptc:phytr_8510"/>
<reference evidence="2 3" key="1">
    <citation type="submission" date="2018-03" db="EMBL/GenBank/DDBJ databases">
        <title>A gene transfer event suggests a long-term partnership between eustigmatophyte algae and a novel lineage of endosymbiotic bacteria.</title>
        <authorList>
            <person name="Yurchenko T."/>
            <person name="Sevcikova T."/>
            <person name="Pribyl P."/>
            <person name="El Karkouri K."/>
            <person name="Klimes V."/>
            <person name="Amaral R."/>
            <person name="Zbrankova V."/>
            <person name="Kim E."/>
            <person name="Raoult D."/>
            <person name="Santos L.M.A."/>
            <person name="Elias M."/>
        </authorList>
    </citation>
    <scope>NUCLEOTIDE SEQUENCE [LARGE SCALE GENOMIC DNA]</scope>
    <source>
        <strain evidence="2">CCALA 838</strain>
    </source>
</reference>
<evidence type="ECO:0000313" key="3">
    <source>
        <dbReference type="Proteomes" id="UP000241762"/>
    </source>
</evidence>
<feature type="region of interest" description="Disordered" evidence="1">
    <location>
        <begin position="367"/>
        <end position="392"/>
    </location>
</feature>
<proteinExistence type="predicted"/>
<dbReference type="AlphaFoldDB" id="A0A2P1P950"/>
<dbReference type="Proteomes" id="UP000241762">
    <property type="component" value="Chromosome"/>
</dbReference>
<evidence type="ECO:0000313" key="2">
    <source>
        <dbReference type="EMBL" id="AVP87783.1"/>
    </source>
</evidence>